<dbReference type="InterPro" id="IPR003593">
    <property type="entry name" value="AAA+_ATPase"/>
</dbReference>
<dbReference type="Gene3D" id="3.40.50.300">
    <property type="entry name" value="P-loop containing nucleotide triphosphate hydrolases"/>
    <property type="match status" value="1"/>
</dbReference>
<evidence type="ECO:0000259" key="2">
    <source>
        <dbReference type="SMART" id="SM00382"/>
    </source>
</evidence>
<dbReference type="InterPro" id="IPR003959">
    <property type="entry name" value="ATPase_AAA_core"/>
</dbReference>
<feature type="domain" description="AAA+ ATPase" evidence="2">
    <location>
        <begin position="574"/>
        <end position="698"/>
    </location>
</feature>
<feature type="region of interest" description="Disordered" evidence="1">
    <location>
        <begin position="31"/>
        <end position="72"/>
    </location>
</feature>
<dbReference type="GO" id="GO:0016887">
    <property type="term" value="F:ATP hydrolysis activity"/>
    <property type="evidence" value="ECO:0007669"/>
    <property type="project" value="InterPro"/>
</dbReference>
<keyword evidence="4" id="KW-1185">Reference proteome</keyword>
<dbReference type="PANTHER" id="PTHR46411">
    <property type="entry name" value="FAMILY ATPASE, PUTATIVE-RELATED"/>
    <property type="match status" value="1"/>
</dbReference>
<evidence type="ECO:0000313" key="3">
    <source>
        <dbReference type="EMBL" id="KAK0517014.1"/>
    </source>
</evidence>
<name>A0AA39RAW8_9LECA</name>
<dbReference type="AlphaFoldDB" id="A0AA39RAW8"/>
<evidence type="ECO:0000313" key="4">
    <source>
        <dbReference type="Proteomes" id="UP001166286"/>
    </source>
</evidence>
<dbReference type="Pfam" id="PF00004">
    <property type="entry name" value="AAA"/>
    <property type="match status" value="1"/>
</dbReference>
<organism evidence="3 4">
    <name type="scientific">Cladonia borealis</name>
    <dbReference type="NCBI Taxonomy" id="184061"/>
    <lineage>
        <taxon>Eukaryota</taxon>
        <taxon>Fungi</taxon>
        <taxon>Dikarya</taxon>
        <taxon>Ascomycota</taxon>
        <taxon>Pezizomycotina</taxon>
        <taxon>Lecanoromycetes</taxon>
        <taxon>OSLEUM clade</taxon>
        <taxon>Lecanoromycetidae</taxon>
        <taxon>Lecanorales</taxon>
        <taxon>Lecanorineae</taxon>
        <taxon>Cladoniaceae</taxon>
        <taxon>Cladonia</taxon>
    </lineage>
</organism>
<proteinExistence type="predicted"/>
<comment type="caution">
    <text evidence="3">The sequence shown here is derived from an EMBL/GenBank/DDBJ whole genome shotgun (WGS) entry which is preliminary data.</text>
</comment>
<protein>
    <recommendedName>
        <fullName evidence="2">AAA+ ATPase domain-containing protein</fullName>
    </recommendedName>
</protein>
<feature type="region of interest" description="Disordered" evidence="1">
    <location>
        <begin position="188"/>
        <end position="209"/>
    </location>
</feature>
<dbReference type="Pfam" id="PF23232">
    <property type="entry name" value="AAA_lid_13"/>
    <property type="match status" value="1"/>
</dbReference>
<sequence>MPSFEPSPEDVADEILKAAIDYTISQDFATGHSAEQGRRLQGFHGEGNSNESTSGPPSDPAFPSHPLSHLPPERFKDYQMQMMLFEQQEKKRWLMARDQAESEMLDQMQAEQLELSGRKRRKLKAPANDMEENLASTSATTGQVTNGLDQASHYKALSCHFRVLYKVDCNSSHRHRYHRANLFEDAPSASFSSHGGEKTQKKRQTTEPAGEIHVGGQAPIYDLEEYMEENSDLAFIVLRRCQCPGRTQIRGEEIYVTSSTLRSALYAVARCYISRLPKDKYSSAITPAIPPPLVEEQILQNPYLYIYHHRLLLQEYIDKNPEASIHVNSLLAYMSQKYGDSYRAADTLFREQVVTREHELTLYVPNDIVVTFDRDIGEFCRKFVLPRIPEDTQCKIEALTVVPLRFINSDVFMKLVLRGQKHWSLRNQSYISYKGWNKSKDQFYPDSRFMIDHKTFHRIHPGSEAFRFDKPDRLPLDPRPLNASLETTDNQDLHLLLPPDTYGFYFTEKKWINIFVDNIRPVTWNKTAYDRLVLPPQTKELVKALVTVRTSQRGVKQGLGLAGKREDIIAGKGNGLIMLLHGGPGTGKSLTAAEMAEMPLYRVTCGDIGTSADMVEKYLNNLLTLGKEWNCVLLLDEADVFLEERSMSDLKRNSLVSVFLRVLEYYDGILMLTSNRVGTFDEAFKSRIQVALYYKALTRSSRKKIWQNFLEMLEEDEEDVDLDELRNRLDELAGHELNGRQIRNTLTTARQLAIYKKEQLEWRHLEHALSLSTEFNNYIKRVQGHTDAQWATEEGIRA</sequence>
<dbReference type="EMBL" id="JAFEKC020000001">
    <property type="protein sequence ID" value="KAK0517014.1"/>
    <property type="molecule type" value="Genomic_DNA"/>
</dbReference>
<accession>A0AA39RAW8</accession>
<dbReference type="PANTHER" id="PTHR46411:SF2">
    <property type="entry name" value="AAA+ ATPASE DOMAIN-CONTAINING PROTEIN"/>
    <property type="match status" value="1"/>
</dbReference>
<dbReference type="GO" id="GO:0005524">
    <property type="term" value="F:ATP binding"/>
    <property type="evidence" value="ECO:0007669"/>
    <property type="project" value="InterPro"/>
</dbReference>
<dbReference type="Proteomes" id="UP001166286">
    <property type="component" value="Unassembled WGS sequence"/>
</dbReference>
<dbReference type="SUPFAM" id="SSF52540">
    <property type="entry name" value="P-loop containing nucleoside triphosphate hydrolases"/>
    <property type="match status" value="1"/>
</dbReference>
<dbReference type="InterPro" id="IPR056599">
    <property type="entry name" value="AAA_lid_fung"/>
</dbReference>
<dbReference type="SMART" id="SM00382">
    <property type="entry name" value="AAA"/>
    <property type="match status" value="1"/>
</dbReference>
<evidence type="ECO:0000256" key="1">
    <source>
        <dbReference type="SAM" id="MobiDB-lite"/>
    </source>
</evidence>
<gene>
    <name evidence="3" type="ORF">JMJ35_000169</name>
</gene>
<reference evidence="3" key="1">
    <citation type="submission" date="2023-03" db="EMBL/GenBank/DDBJ databases">
        <title>Complete genome of Cladonia borealis.</title>
        <authorList>
            <person name="Park H."/>
        </authorList>
    </citation>
    <scope>NUCLEOTIDE SEQUENCE</scope>
    <source>
        <strain evidence="3">ANT050790</strain>
    </source>
</reference>
<dbReference type="InterPro" id="IPR027417">
    <property type="entry name" value="P-loop_NTPase"/>
</dbReference>
<feature type="compositionally biased region" description="Polar residues" evidence="1">
    <location>
        <begin position="47"/>
        <end position="56"/>
    </location>
</feature>